<name>A0ABX2MHE7_9BACL</name>
<keyword evidence="12" id="KW-0812">Transmembrane</keyword>
<evidence type="ECO:0000256" key="1">
    <source>
        <dbReference type="ARBA" id="ARBA00000085"/>
    </source>
</evidence>
<dbReference type="Pfam" id="PF00512">
    <property type="entry name" value="HisKA"/>
    <property type="match status" value="1"/>
</dbReference>
<dbReference type="SUPFAM" id="SSF158472">
    <property type="entry name" value="HAMP domain-like"/>
    <property type="match status" value="1"/>
</dbReference>
<dbReference type="Proteomes" id="UP000577724">
    <property type="component" value="Unassembled WGS sequence"/>
</dbReference>
<protein>
    <recommendedName>
        <fullName evidence="3">histidine kinase</fullName>
        <ecNumber evidence="3">2.7.13.3</ecNumber>
    </recommendedName>
</protein>
<dbReference type="InterPro" id="IPR003661">
    <property type="entry name" value="HisK_dim/P_dom"/>
</dbReference>
<dbReference type="InterPro" id="IPR036097">
    <property type="entry name" value="HisK_dim/P_sf"/>
</dbReference>
<dbReference type="Gene3D" id="3.30.565.10">
    <property type="entry name" value="Histidine kinase-like ATPase, C-terminal domain"/>
    <property type="match status" value="1"/>
</dbReference>
<proteinExistence type="predicted"/>
<dbReference type="RefSeq" id="WP_175381076.1">
    <property type="nucleotide sequence ID" value="NZ_CBCRYD010000013.1"/>
</dbReference>
<dbReference type="SUPFAM" id="SSF47384">
    <property type="entry name" value="Homodimeric domain of signal transducing histidine kinase"/>
    <property type="match status" value="1"/>
</dbReference>
<dbReference type="PRINTS" id="PR00344">
    <property type="entry name" value="BCTRLSENSOR"/>
</dbReference>
<dbReference type="SUPFAM" id="SSF55874">
    <property type="entry name" value="ATPase domain of HSP90 chaperone/DNA topoisomerase II/histidine kinase"/>
    <property type="match status" value="1"/>
</dbReference>
<evidence type="ECO:0000256" key="9">
    <source>
        <dbReference type="ARBA" id="ARBA00022840"/>
    </source>
</evidence>
<evidence type="ECO:0000313" key="16">
    <source>
        <dbReference type="Proteomes" id="UP000577724"/>
    </source>
</evidence>
<dbReference type="InterPro" id="IPR036890">
    <property type="entry name" value="HATPase_C_sf"/>
</dbReference>
<dbReference type="SMART" id="SM00304">
    <property type="entry name" value="HAMP"/>
    <property type="match status" value="1"/>
</dbReference>
<evidence type="ECO:0000256" key="8">
    <source>
        <dbReference type="ARBA" id="ARBA00022777"/>
    </source>
</evidence>
<evidence type="ECO:0000256" key="5">
    <source>
        <dbReference type="ARBA" id="ARBA00022553"/>
    </source>
</evidence>
<keyword evidence="10" id="KW-0902">Two-component regulatory system</keyword>
<dbReference type="CDD" id="cd06225">
    <property type="entry name" value="HAMP"/>
    <property type="match status" value="1"/>
</dbReference>
<keyword evidence="7" id="KW-0547">Nucleotide-binding</keyword>
<dbReference type="GeneID" id="97130028"/>
<comment type="catalytic activity">
    <reaction evidence="1">
        <text>ATP + protein L-histidine = ADP + protein N-phospho-L-histidine.</text>
        <dbReference type="EC" id="2.7.13.3"/>
    </reaction>
</comment>
<feature type="transmembrane region" description="Helical" evidence="12">
    <location>
        <begin position="138"/>
        <end position="159"/>
    </location>
</feature>
<accession>A0ABX2MHE7</accession>
<keyword evidence="11 12" id="KW-0472">Membrane</keyword>
<evidence type="ECO:0000259" key="14">
    <source>
        <dbReference type="PROSITE" id="PS50885"/>
    </source>
</evidence>
<feature type="domain" description="Histidine kinase" evidence="13">
    <location>
        <begin position="230"/>
        <end position="446"/>
    </location>
</feature>
<dbReference type="InterPro" id="IPR003594">
    <property type="entry name" value="HATPase_dom"/>
</dbReference>
<keyword evidence="16" id="KW-1185">Reference proteome</keyword>
<dbReference type="Pfam" id="PF00672">
    <property type="entry name" value="HAMP"/>
    <property type="match status" value="1"/>
</dbReference>
<gene>
    <name evidence="15" type="ORF">HP548_04905</name>
</gene>
<dbReference type="InterPro" id="IPR003660">
    <property type="entry name" value="HAMP_dom"/>
</dbReference>
<dbReference type="PROSITE" id="PS50109">
    <property type="entry name" value="HIS_KIN"/>
    <property type="match status" value="1"/>
</dbReference>
<evidence type="ECO:0000256" key="2">
    <source>
        <dbReference type="ARBA" id="ARBA00004651"/>
    </source>
</evidence>
<evidence type="ECO:0000256" key="12">
    <source>
        <dbReference type="SAM" id="Phobius"/>
    </source>
</evidence>
<evidence type="ECO:0000256" key="11">
    <source>
        <dbReference type="ARBA" id="ARBA00023136"/>
    </source>
</evidence>
<comment type="caution">
    <text evidence="15">The sequence shown here is derived from an EMBL/GenBank/DDBJ whole genome shotgun (WGS) entry which is preliminary data.</text>
</comment>
<dbReference type="Pfam" id="PF02518">
    <property type="entry name" value="HATPase_c"/>
    <property type="match status" value="1"/>
</dbReference>
<dbReference type="PANTHER" id="PTHR43711">
    <property type="entry name" value="TWO-COMPONENT HISTIDINE KINASE"/>
    <property type="match status" value="1"/>
</dbReference>
<dbReference type="SMART" id="SM00387">
    <property type="entry name" value="HATPase_c"/>
    <property type="match status" value="1"/>
</dbReference>
<dbReference type="InterPro" id="IPR004358">
    <property type="entry name" value="Sig_transdc_His_kin-like_C"/>
</dbReference>
<dbReference type="SMART" id="SM00388">
    <property type="entry name" value="HisKA"/>
    <property type="match status" value="1"/>
</dbReference>
<dbReference type="Gene3D" id="1.10.287.130">
    <property type="match status" value="1"/>
</dbReference>
<keyword evidence="4" id="KW-1003">Cell membrane</keyword>
<keyword evidence="5" id="KW-0597">Phosphoprotein</keyword>
<keyword evidence="9" id="KW-0067">ATP-binding</keyword>
<comment type="subcellular location">
    <subcellularLocation>
        <location evidence="2">Cell membrane</location>
        <topology evidence="2">Multi-pass membrane protein</topology>
    </subcellularLocation>
</comment>
<keyword evidence="6" id="KW-0808">Transferase</keyword>
<evidence type="ECO:0000256" key="4">
    <source>
        <dbReference type="ARBA" id="ARBA00022475"/>
    </source>
</evidence>
<sequence>MESYFIENKLSELQPQMEIIADDIGTNGYSSTRLSELGFIIKAYDLHSKEMDAFTDQSSLSRKERKLNLPFTEEDIQQAIKPYVSKILSGGQVAIITNLEVFGGDSILIGQPIRSEGHLIGGLFLIKLVSDYSSAQTGFYFTIILTASLALILTLYIIYRVIRSMINPILDMTSSSEAMARGEYGVRVQETGYGELGDLARSLNILTSQLEQNHQASLKLEQVRRDYVANVTHELRTPLASIRAMSETLCDNMLVDEEGKQRFYHSILHESLSLQRLINDMLELSRLQSGSSAIQKVNTSPAQLMERLSTRFTVLAEDMDIRFTITENAYHMPDFFGHEDRIEQVFTILLDNAFKFTEPEGKVTIDANWNDTCIYLSVTDTGMGIDMEDLPYVFERFYKSDKSHAGPGTGLGLSLAKEILTQLNESISVEATGTGTRFIFTLHRSIKS</sequence>
<dbReference type="EMBL" id="JABMCC010000098">
    <property type="protein sequence ID" value="NUU53426.1"/>
    <property type="molecule type" value="Genomic_DNA"/>
</dbReference>
<dbReference type="PROSITE" id="PS50885">
    <property type="entry name" value="HAMP"/>
    <property type="match status" value="1"/>
</dbReference>
<evidence type="ECO:0000313" key="15">
    <source>
        <dbReference type="EMBL" id="NUU53426.1"/>
    </source>
</evidence>
<feature type="domain" description="HAMP" evidence="14">
    <location>
        <begin position="163"/>
        <end position="215"/>
    </location>
</feature>
<dbReference type="Gene3D" id="6.10.340.10">
    <property type="match status" value="1"/>
</dbReference>
<dbReference type="EC" id="2.7.13.3" evidence="3"/>
<dbReference type="CDD" id="cd00082">
    <property type="entry name" value="HisKA"/>
    <property type="match status" value="1"/>
</dbReference>
<evidence type="ECO:0000256" key="10">
    <source>
        <dbReference type="ARBA" id="ARBA00023012"/>
    </source>
</evidence>
<dbReference type="PANTHER" id="PTHR43711:SF1">
    <property type="entry name" value="HISTIDINE KINASE 1"/>
    <property type="match status" value="1"/>
</dbReference>
<reference evidence="15 16" key="1">
    <citation type="submission" date="2020-05" db="EMBL/GenBank/DDBJ databases">
        <title>Genome Sequencing of Type Strains.</title>
        <authorList>
            <person name="Lemaire J.F."/>
            <person name="Inderbitzin P."/>
            <person name="Gregorio O.A."/>
            <person name="Collins S.B."/>
            <person name="Wespe N."/>
            <person name="Knight-Connoni V."/>
        </authorList>
    </citation>
    <scope>NUCLEOTIDE SEQUENCE [LARGE SCALE GENOMIC DNA]</scope>
    <source>
        <strain evidence="15 16">DSM 19942</strain>
    </source>
</reference>
<keyword evidence="12" id="KW-1133">Transmembrane helix</keyword>
<organism evidence="15 16">
    <name type="scientific">Paenibacillus taichungensis</name>
    <dbReference type="NCBI Taxonomy" id="484184"/>
    <lineage>
        <taxon>Bacteria</taxon>
        <taxon>Bacillati</taxon>
        <taxon>Bacillota</taxon>
        <taxon>Bacilli</taxon>
        <taxon>Bacillales</taxon>
        <taxon>Paenibacillaceae</taxon>
        <taxon>Paenibacillus</taxon>
    </lineage>
</organism>
<dbReference type="CDD" id="cd00075">
    <property type="entry name" value="HATPase"/>
    <property type="match status" value="1"/>
</dbReference>
<evidence type="ECO:0000256" key="6">
    <source>
        <dbReference type="ARBA" id="ARBA00022679"/>
    </source>
</evidence>
<evidence type="ECO:0000259" key="13">
    <source>
        <dbReference type="PROSITE" id="PS50109"/>
    </source>
</evidence>
<dbReference type="InterPro" id="IPR005467">
    <property type="entry name" value="His_kinase_dom"/>
</dbReference>
<evidence type="ECO:0000256" key="3">
    <source>
        <dbReference type="ARBA" id="ARBA00012438"/>
    </source>
</evidence>
<keyword evidence="8" id="KW-0418">Kinase</keyword>
<dbReference type="InterPro" id="IPR050736">
    <property type="entry name" value="Sensor_HK_Regulatory"/>
</dbReference>
<evidence type="ECO:0000256" key="7">
    <source>
        <dbReference type="ARBA" id="ARBA00022741"/>
    </source>
</evidence>